<feature type="compositionally biased region" description="Polar residues" evidence="1">
    <location>
        <begin position="115"/>
        <end position="124"/>
    </location>
</feature>
<keyword evidence="3" id="KW-1185">Reference proteome</keyword>
<dbReference type="Proteomes" id="UP000799764">
    <property type="component" value="Unassembled WGS sequence"/>
</dbReference>
<sequence>MDGVLVEIAPAGSDQDEEPEKTQPDTSHTQDASGDATEQGPQQASGYGPQQLVAVQVSPVRNREEYTYIDDQEDETTGSNQEGNVHEDGAENEGSRETSDQGLPARHASLKNTDKANPNTTTDNPKAAEPIRSEGSPTSPSITSGSHNINNHPAQDHHPKLDITPPDPPRTPASSTATVPSQPQTQGRPQNDPTSNRLSTALSLVDRAFLSGSGHEQKNRNEDTQAKSSPANKHPLRAPAPPAPPAALIKLVRPSPSPQVTPIFHQPQPPVAPTPASAPPPWWTSIPEIASMLAAQQRRPAPSGLSNDFTEFYASVLEGTDCLKRRRD</sequence>
<comment type="caution">
    <text evidence="2">The sequence shown here is derived from an EMBL/GenBank/DDBJ whole genome shotgun (WGS) entry which is preliminary data.</text>
</comment>
<feature type="compositionally biased region" description="Low complexity" evidence="1">
    <location>
        <begin position="133"/>
        <end position="146"/>
    </location>
</feature>
<feature type="compositionally biased region" description="Polar residues" evidence="1">
    <location>
        <begin position="172"/>
        <end position="202"/>
    </location>
</feature>
<reference evidence="2" key="1">
    <citation type="journal article" date="2020" name="Stud. Mycol.">
        <title>101 Dothideomycetes genomes: a test case for predicting lifestyles and emergence of pathogens.</title>
        <authorList>
            <person name="Haridas S."/>
            <person name="Albert R."/>
            <person name="Binder M."/>
            <person name="Bloem J."/>
            <person name="Labutti K."/>
            <person name="Salamov A."/>
            <person name="Andreopoulos B."/>
            <person name="Baker S."/>
            <person name="Barry K."/>
            <person name="Bills G."/>
            <person name="Bluhm B."/>
            <person name="Cannon C."/>
            <person name="Castanera R."/>
            <person name="Culley D."/>
            <person name="Daum C."/>
            <person name="Ezra D."/>
            <person name="Gonzalez J."/>
            <person name="Henrissat B."/>
            <person name="Kuo A."/>
            <person name="Liang C."/>
            <person name="Lipzen A."/>
            <person name="Lutzoni F."/>
            <person name="Magnuson J."/>
            <person name="Mondo S."/>
            <person name="Nolan M."/>
            <person name="Ohm R."/>
            <person name="Pangilinan J."/>
            <person name="Park H.-J."/>
            <person name="Ramirez L."/>
            <person name="Alfaro M."/>
            <person name="Sun H."/>
            <person name="Tritt A."/>
            <person name="Yoshinaga Y."/>
            <person name="Zwiers L.-H."/>
            <person name="Turgeon B."/>
            <person name="Goodwin S."/>
            <person name="Spatafora J."/>
            <person name="Crous P."/>
            <person name="Grigoriev I."/>
        </authorList>
    </citation>
    <scope>NUCLEOTIDE SEQUENCE</scope>
    <source>
        <strain evidence="2">CBS 690.94</strain>
    </source>
</reference>
<name>A0A9P4PPR5_9PLEO</name>
<evidence type="ECO:0000313" key="3">
    <source>
        <dbReference type="Proteomes" id="UP000799764"/>
    </source>
</evidence>
<feature type="compositionally biased region" description="Basic and acidic residues" evidence="1">
    <location>
        <begin position="84"/>
        <end position="99"/>
    </location>
</feature>
<feature type="compositionally biased region" description="Acidic residues" evidence="1">
    <location>
        <begin position="67"/>
        <end position="76"/>
    </location>
</feature>
<feature type="compositionally biased region" description="Pro residues" evidence="1">
    <location>
        <begin position="267"/>
        <end position="282"/>
    </location>
</feature>
<protein>
    <submittedName>
        <fullName evidence="2">Uncharacterized protein</fullName>
    </submittedName>
</protein>
<dbReference type="AlphaFoldDB" id="A0A9P4PPR5"/>
<feature type="compositionally biased region" description="Basic and acidic residues" evidence="1">
    <location>
        <begin position="215"/>
        <end position="225"/>
    </location>
</feature>
<accession>A0A9P4PPR5</accession>
<evidence type="ECO:0000256" key="1">
    <source>
        <dbReference type="SAM" id="MobiDB-lite"/>
    </source>
</evidence>
<feature type="region of interest" description="Disordered" evidence="1">
    <location>
        <begin position="1"/>
        <end position="283"/>
    </location>
</feature>
<proteinExistence type="predicted"/>
<organism evidence="2 3">
    <name type="scientific">Karstenula rhodostoma CBS 690.94</name>
    <dbReference type="NCBI Taxonomy" id="1392251"/>
    <lineage>
        <taxon>Eukaryota</taxon>
        <taxon>Fungi</taxon>
        <taxon>Dikarya</taxon>
        <taxon>Ascomycota</taxon>
        <taxon>Pezizomycotina</taxon>
        <taxon>Dothideomycetes</taxon>
        <taxon>Pleosporomycetidae</taxon>
        <taxon>Pleosporales</taxon>
        <taxon>Massarineae</taxon>
        <taxon>Didymosphaeriaceae</taxon>
        <taxon>Karstenula</taxon>
    </lineage>
</organism>
<dbReference type="OrthoDB" id="3799995at2759"/>
<gene>
    <name evidence="2" type="ORF">P171DRAFT_470636</name>
</gene>
<evidence type="ECO:0000313" key="2">
    <source>
        <dbReference type="EMBL" id="KAF2449049.1"/>
    </source>
</evidence>
<dbReference type="EMBL" id="MU001495">
    <property type="protein sequence ID" value="KAF2449049.1"/>
    <property type="molecule type" value="Genomic_DNA"/>
</dbReference>